<keyword evidence="1 7" id="KW-0808">Transferase</keyword>
<keyword evidence="5" id="KW-1133">Transmembrane helix</keyword>
<dbReference type="InterPro" id="IPR008271">
    <property type="entry name" value="Ser/Thr_kinase_AS"/>
</dbReference>
<dbReference type="PROSITE" id="PS00108">
    <property type="entry name" value="PROTEIN_KINASE_ST"/>
    <property type="match status" value="1"/>
</dbReference>
<name>A0A090QNQ3_9GAMM</name>
<dbReference type="Gene3D" id="1.10.510.10">
    <property type="entry name" value="Transferase(Phosphotransferase) domain 1"/>
    <property type="match status" value="1"/>
</dbReference>
<evidence type="ECO:0000313" key="8">
    <source>
        <dbReference type="Proteomes" id="UP000029227"/>
    </source>
</evidence>
<evidence type="ECO:0000256" key="4">
    <source>
        <dbReference type="ARBA" id="ARBA00022840"/>
    </source>
</evidence>
<feature type="transmembrane region" description="Helical" evidence="5">
    <location>
        <begin position="261"/>
        <end position="282"/>
    </location>
</feature>
<feature type="domain" description="Protein kinase" evidence="6">
    <location>
        <begin position="1"/>
        <end position="260"/>
    </location>
</feature>
<dbReference type="EMBL" id="BBMN01000004">
    <property type="protein sequence ID" value="GAL04521.1"/>
    <property type="molecule type" value="Genomic_DNA"/>
</dbReference>
<dbReference type="GO" id="GO:0005524">
    <property type="term" value="F:ATP binding"/>
    <property type="evidence" value="ECO:0007669"/>
    <property type="project" value="UniProtKB-KW"/>
</dbReference>
<dbReference type="eggNOG" id="COG0515">
    <property type="taxonomic scope" value="Bacteria"/>
</dbReference>
<dbReference type="SMART" id="SM00220">
    <property type="entry name" value="S_TKc"/>
    <property type="match status" value="1"/>
</dbReference>
<dbReference type="EC" id="2.7.11.1" evidence="7"/>
<gene>
    <name evidence="7" type="ORF">JCM19237_1193</name>
</gene>
<comment type="caution">
    <text evidence="7">The sequence shown here is derived from an EMBL/GenBank/DDBJ whole genome shotgun (WGS) entry which is preliminary data.</text>
</comment>
<keyword evidence="7" id="KW-0723">Serine/threonine-protein kinase</keyword>
<evidence type="ECO:0000256" key="3">
    <source>
        <dbReference type="ARBA" id="ARBA00022777"/>
    </source>
</evidence>
<dbReference type="PROSITE" id="PS50011">
    <property type="entry name" value="PROTEIN_KINASE_DOM"/>
    <property type="match status" value="1"/>
</dbReference>
<dbReference type="SUPFAM" id="SSF56112">
    <property type="entry name" value="Protein kinase-like (PK-like)"/>
    <property type="match status" value="1"/>
</dbReference>
<evidence type="ECO:0000259" key="6">
    <source>
        <dbReference type="PROSITE" id="PS50011"/>
    </source>
</evidence>
<keyword evidence="2" id="KW-0547">Nucleotide-binding</keyword>
<evidence type="ECO:0000256" key="5">
    <source>
        <dbReference type="SAM" id="Phobius"/>
    </source>
</evidence>
<keyword evidence="5" id="KW-0812">Transmembrane</keyword>
<evidence type="ECO:0000313" key="7">
    <source>
        <dbReference type="EMBL" id="GAL04521.1"/>
    </source>
</evidence>
<keyword evidence="3 7" id="KW-0418">Kinase</keyword>
<dbReference type="CDD" id="cd14014">
    <property type="entry name" value="STKc_PknB_like"/>
    <property type="match status" value="1"/>
</dbReference>
<proteinExistence type="predicted"/>
<sequence length="409" mass="46680">MCDVYRATDLLLHRAGVNTPYVALKVLQQQHLAQQETANVLIREAQKTQKLSHPNIIRVYDFGVEKQAHYLVMEYIDGETLEEVILRSRPRGLSFQKAMSILEQVISALTYAHQQGVVHADLKPSNIMLTREGVIKIFDFGVSRGLKLNIDHYATDVQDETNIISGYTPTYASPALLQGEKPEIKDDIFAFSCMAYELLTSQHPFQRKPADEAEKAKLTASKPKHINGQQWRTLRAGLHFQANKRIASLPEFQQRLHKRRWPAFVSTAAVCALAGAMGYGYWFHTQQVMDFTAQIQTLEQEIRDDKALARLPLDNVVDTAFGLPADKVLIKEGLLRQRQAQLIAQYEEQVNAILNNREERYPDYYAIEEELTAAKALYPDSQQLTFLSESINHSWQSTIEMVEDRCMRS</sequence>
<evidence type="ECO:0000256" key="2">
    <source>
        <dbReference type="ARBA" id="ARBA00022741"/>
    </source>
</evidence>
<dbReference type="Pfam" id="PF00069">
    <property type="entry name" value="Pkinase"/>
    <property type="match status" value="1"/>
</dbReference>
<accession>A0A090QNQ3</accession>
<dbReference type="PANTHER" id="PTHR43289:SF6">
    <property type="entry name" value="SERINE_THREONINE-PROTEIN KINASE NEKL-3"/>
    <property type="match status" value="1"/>
</dbReference>
<keyword evidence="5" id="KW-0472">Membrane</keyword>
<evidence type="ECO:0000256" key="1">
    <source>
        <dbReference type="ARBA" id="ARBA00022679"/>
    </source>
</evidence>
<dbReference type="InterPro" id="IPR011009">
    <property type="entry name" value="Kinase-like_dom_sf"/>
</dbReference>
<dbReference type="Gene3D" id="3.30.200.20">
    <property type="entry name" value="Phosphorylase Kinase, domain 1"/>
    <property type="match status" value="1"/>
</dbReference>
<reference evidence="7 8" key="1">
    <citation type="journal article" date="2014" name="Genome Announc.">
        <title>Draft Genome Sequences of Two Vibrionaceae Species, Vibrio ponticus C121 and Photobacterium aphoticum C119, Isolated as Coral Reef Microbiota.</title>
        <authorList>
            <person name="Al-saari N."/>
            <person name="Meirelles P.M."/>
            <person name="Mino S."/>
            <person name="Suda W."/>
            <person name="Oshima K."/>
            <person name="Hattori M."/>
            <person name="Ohkuma M."/>
            <person name="Thompson F.L."/>
            <person name="Gomez-Gil B."/>
            <person name="Sawabe T."/>
            <person name="Sawabe T."/>
        </authorList>
    </citation>
    <scope>NUCLEOTIDE SEQUENCE [LARGE SCALE GENOMIC DNA]</scope>
    <source>
        <strain evidence="7 8">JCM 19237</strain>
    </source>
</reference>
<organism evidence="7 8">
    <name type="scientific">Photobacterium aphoticum</name>
    <dbReference type="NCBI Taxonomy" id="754436"/>
    <lineage>
        <taxon>Bacteria</taxon>
        <taxon>Pseudomonadati</taxon>
        <taxon>Pseudomonadota</taxon>
        <taxon>Gammaproteobacteria</taxon>
        <taxon>Vibrionales</taxon>
        <taxon>Vibrionaceae</taxon>
        <taxon>Photobacterium</taxon>
    </lineage>
</organism>
<dbReference type="InterPro" id="IPR000719">
    <property type="entry name" value="Prot_kinase_dom"/>
</dbReference>
<dbReference type="PANTHER" id="PTHR43289">
    <property type="entry name" value="MITOGEN-ACTIVATED PROTEIN KINASE KINASE KINASE 20-RELATED"/>
    <property type="match status" value="1"/>
</dbReference>
<dbReference type="GO" id="GO:0004674">
    <property type="term" value="F:protein serine/threonine kinase activity"/>
    <property type="evidence" value="ECO:0007669"/>
    <property type="project" value="UniProtKB-KW"/>
</dbReference>
<dbReference type="Proteomes" id="UP000029227">
    <property type="component" value="Unassembled WGS sequence"/>
</dbReference>
<dbReference type="STRING" id="754436.JCM19237_1193"/>
<dbReference type="AlphaFoldDB" id="A0A090QNQ3"/>
<protein>
    <submittedName>
        <fullName evidence="7">Serine/threonine protein kinase</fullName>
        <ecNumber evidence="7">2.7.11.1</ecNumber>
    </submittedName>
</protein>
<keyword evidence="4" id="KW-0067">ATP-binding</keyword>